<keyword evidence="4" id="KW-1185">Reference proteome</keyword>
<dbReference type="InterPro" id="IPR043128">
    <property type="entry name" value="Rev_trsase/Diguanyl_cyclase"/>
</dbReference>
<dbReference type="SUPFAM" id="SSF55073">
    <property type="entry name" value="Nucleotide cyclase"/>
    <property type="match status" value="1"/>
</dbReference>
<evidence type="ECO:0000256" key="1">
    <source>
        <dbReference type="SAM" id="Phobius"/>
    </source>
</evidence>
<dbReference type="InterPro" id="IPR000160">
    <property type="entry name" value="GGDEF_dom"/>
</dbReference>
<dbReference type="InterPro" id="IPR029787">
    <property type="entry name" value="Nucleotide_cyclase"/>
</dbReference>
<feature type="transmembrane region" description="Helical" evidence="1">
    <location>
        <begin position="125"/>
        <end position="144"/>
    </location>
</feature>
<dbReference type="PROSITE" id="PS50887">
    <property type="entry name" value="GGDEF"/>
    <property type="match status" value="1"/>
</dbReference>
<dbReference type="Gene3D" id="3.30.70.270">
    <property type="match status" value="1"/>
</dbReference>
<dbReference type="SMART" id="SM00267">
    <property type="entry name" value="GGDEF"/>
    <property type="match status" value="1"/>
</dbReference>
<protein>
    <submittedName>
        <fullName evidence="3">Diguanylate cyclase (GGDEF) domain-containing protein</fullName>
    </submittedName>
</protein>
<keyword evidence="1" id="KW-0812">Transmembrane</keyword>
<organism evidence="3 4">
    <name type="scientific">Enterocloster lavalensis</name>
    <dbReference type="NCBI Taxonomy" id="460384"/>
    <lineage>
        <taxon>Bacteria</taxon>
        <taxon>Bacillati</taxon>
        <taxon>Bacillota</taxon>
        <taxon>Clostridia</taxon>
        <taxon>Lachnospirales</taxon>
        <taxon>Lachnospiraceae</taxon>
        <taxon>Enterocloster</taxon>
    </lineage>
</organism>
<accession>A0A1I0FRB4</accession>
<evidence type="ECO:0000313" key="4">
    <source>
        <dbReference type="Proteomes" id="UP000198508"/>
    </source>
</evidence>
<dbReference type="Proteomes" id="UP000198508">
    <property type="component" value="Unassembled WGS sequence"/>
</dbReference>
<dbReference type="GO" id="GO:1902201">
    <property type="term" value="P:negative regulation of bacterial-type flagellum-dependent cell motility"/>
    <property type="evidence" value="ECO:0007669"/>
    <property type="project" value="TreeGrafter"/>
</dbReference>
<keyword evidence="1" id="KW-1133">Transmembrane helix</keyword>
<dbReference type="STRING" id="460384.SAMN05216313_109134"/>
<dbReference type="EMBL" id="FOIM01000009">
    <property type="protein sequence ID" value="SET60925.1"/>
    <property type="molecule type" value="Genomic_DNA"/>
</dbReference>
<dbReference type="InterPro" id="IPR050469">
    <property type="entry name" value="Diguanylate_Cyclase"/>
</dbReference>
<evidence type="ECO:0000259" key="2">
    <source>
        <dbReference type="PROSITE" id="PS50887"/>
    </source>
</evidence>
<evidence type="ECO:0000313" key="3">
    <source>
        <dbReference type="EMBL" id="SET60925.1"/>
    </source>
</evidence>
<name>A0A1I0FRB4_9FIRM</name>
<feature type="transmembrane region" description="Helical" evidence="1">
    <location>
        <begin position="165"/>
        <end position="185"/>
    </location>
</feature>
<dbReference type="PANTHER" id="PTHR45138:SF23">
    <property type="entry name" value="SIGNALING PROTEIN"/>
    <property type="match status" value="1"/>
</dbReference>
<dbReference type="CDD" id="cd01949">
    <property type="entry name" value="GGDEF"/>
    <property type="match status" value="1"/>
</dbReference>
<feature type="transmembrane region" description="Helical" evidence="1">
    <location>
        <begin position="36"/>
        <end position="53"/>
    </location>
</feature>
<dbReference type="GO" id="GO:0005886">
    <property type="term" value="C:plasma membrane"/>
    <property type="evidence" value="ECO:0007669"/>
    <property type="project" value="TreeGrafter"/>
</dbReference>
<dbReference type="GO" id="GO:0052621">
    <property type="term" value="F:diguanylate cyclase activity"/>
    <property type="evidence" value="ECO:0007669"/>
    <property type="project" value="TreeGrafter"/>
</dbReference>
<dbReference type="PANTHER" id="PTHR45138">
    <property type="entry name" value="REGULATORY COMPONENTS OF SENSORY TRANSDUCTION SYSTEM"/>
    <property type="match status" value="1"/>
</dbReference>
<proteinExistence type="predicted"/>
<sequence>MDGNNLIQVLITAVSYYFFSREFFKFSAEIRRKPISGRLHFACFFFVYLWFFIASCLELPLVVNWFIFLILLGLEVRLAFSFDLLVSYGLALFCVIMGLALNVFFRSLVSILLNIPVSTFDNALSSIKSFPIFLGFTAMIFLMYGLRRSHFSAQLERMMRYRKSLVFYTWTEVFIYLFLMIQLLAYSQSGNEMGIKTWGIKSAVFSIFVLVITIIYSLRVASLHYYMEKQHEIRSRLIQEKQDINKLWKLAYTDMLTGLNNRQLFEKRLEEYAGYGSCITLSFIDVNGLKTTNDQFGHLEGDAYLIDVSRILSEISGRLNMDLFRYGGDEFVMMGNGVNEPELAAALEQANEQLKSGLARHPRSISYGVVRGDCTDYPSLIAEADDQMYQYKLKYYEKMARS</sequence>
<dbReference type="NCBIfam" id="TIGR00254">
    <property type="entry name" value="GGDEF"/>
    <property type="match status" value="1"/>
</dbReference>
<feature type="domain" description="GGDEF" evidence="2">
    <location>
        <begin position="277"/>
        <end position="402"/>
    </location>
</feature>
<feature type="transmembrane region" description="Helical" evidence="1">
    <location>
        <begin position="85"/>
        <end position="105"/>
    </location>
</feature>
<feature type="transmembrane region" description="Helical" evidence="1">
    <location>
        <begin position="205"/>
        <end position="226"/>
    </location>
</feature>
<feature type="transmembrane region" description="Helical" evidence="1">
    <location>
        <begin position="59"/>
        <end position="78"/>
    </location>
</feature>
<gene>
    <name evidence="3" type="ORF">SAMN05216313_109134</name>
</gene>
<dbReference type="GO" id="GO:0043709">
    <property type="term" value="P:cell adhesion involved in single-species biofilm formation"/>
    <property type="evidence" value="ECO:0007669"/>
    <property type="project" value="TreeGrafter"/>
</dbReference>
<dbReference type="AlphaFoldDB" id="A0A1I0FRB4"/>
<dbReference type="Pfam" id="PF00990">
    <property type="entry name" value="GGDEF"/>
    <property type="match status" value="1"/>
</dbReference>
<keyword evidence="1" id="KW-0472">Membrane</keyword>
<reference evidence="4" key="1">
    <citation type="submission" date="2016-10" db="EMBL/GenBank/DDBJ databases">
        <authorList>
            <person name="Varghese N."/>
            <person name="Submissions S."/>
        </authorList>
    </citation>
    <scope>NUCLEOTIDE SEQUENCE [LARGE SCALE GENOMIC DNA]</scope>
    <source>
        <strain evidence="4">NLAE-zl-G277</strain>
    </source>
</reference>
<dbReference type="RefSeq" id="WP_092363234.1">
    <property type="nucleotide sequence ID" value="NZ_DAINWJ010000220.1"/>
</dbReference>
<feature type="transmembrane region" description="Helical" evidence="1">
    <location>
        <begin position="6"/>
        <end position="24"/>
    </location>
</feature>